<feature type="transmembrane region" description="Helical" evidence="6">
    <location>
        <begin position="330"/>
        <end position="349"/>
    </location>
</feature>
<dbReference type="Gene3D" id="1.20.1250.20">
    <property type="entry name" value="MFS general substrate transporter like domains"/>
    <property type="match status" value="2"/>
</dbReference>
<organism evidence="8 9">
    <name type="scientific">Lactococcus cremoris subsp. cremoris TIFN3</name>
    <dbReference type="NCBI Taxonomy" id="1234873"/>
    <lineage>
        <taxon>Bacteria</taxon>
        <taxon>Bacillati</taxon>
        <taxon>Bacillota</taxon>
        <taxon>Bacilli</taxon>
        <taxon>Lactobacillales</taxon>
        <taxon>Streptococcaceae</taxon>
        <taxon>Lactococcus</taxon>
        <taxon>Lactococcus cremoris subsp. cremoris</taxon>
    </lineage>
</organism>
<evidence type="ECO:0000256" key="4">
    <source>
        <dbReference type="ARBA" id="ARBA00022989"/>
    </source>
</evidence>
<evidence type="ECO:0000256" key="3">
    <source>
        <dbReference type="ARBA" id="ARBA00022692"/>
    </source>
</evidence>
<protein>
    <submittedName>
        <fullName evidence="8">Glycerol-3-phosphatase transporter</fullName>
    </submittedName>
</protein>
<feature type="transmembrane region" description="Helical" evidence="6">
    <location>
        <begin position="168"/>
        <end position="187"/>
    </location>
</feature>
<proteinExistence type="predicted"/>
<dbReference type="PROSITE" id="PS50850">
    <property type="entry name" value="MFS"/>
    <property type="match status" value="1"/>
</dbReference>
<keyword evidence="3 6" id="KW-0812">Transmembrane</keyword>
<keyword evidence="4 6" id="KW-1133">Transmembrane helix</keyword>
<dbReference type="InterPro" id="IPR000849">
    <property type="entry name" value="Sugar_P_transporter"/>
</dbReference>
<feature type="transmembrane region" description="Helical" evidence="6">
    <location>
        <begin position="97"/>
        <end position="115"/>
    </location>
</feature>
<dbReference type="SUPFAM" id="SSF103473">
    <property type="entry name" value="MFS general substrate transporter"/>
    <property type="match status" value="1"/>
</dbReference>
<dbReference type="PANTHER" id="PTHR43826">
    <property type="entry name" value="GLUCOSE-6-PHOSPHATE EXCHANGER SLC37A4"/>
    <property type="match status" value="1"/>
</dbReference>
<dbReference type="GO" id="GO:0061513">
    <property type="term" value="F:glucose 6-phosphate:phosphate antiporter activity"/>
    <property type="evidence" value="ECO:0007669"/>
    <property type="project" value="TreeGrafter"/>
</dbReference>
<evidence type="ECO:0000259" key="7">
    <source>
        <dbReference type="PROSITE" id="PS50850"/>
    </source>
</evidence>
<dbReference type="GO" id="GO:0035435">
    <property type="term" value="P:phosphate ion transmembrane transport"/>
    <property type="evidence" value="ECO:0007669"/>
    <property type="project" value="TreeGrafter"/>
</dbReference>
<dbReference type="EMBL" id="ATBE01000328">
    <property type="protein sequence ID" value="EQC94068.1"/>
    <property type="molecule type" value="Genomic_DNA"/>
</dbReference>
<dbReference type="GO" id="GO:0005886">
    <property type="term" value="C:plasma membrane"/>
    <property type="evidence" value="ECO:0007669"/>
    <property type="project" value="UniProtKB-SubCell"/>
</dbReference>
<dbReference type="PATRIC" id="fig|1234873.3.peg.2471"/>
<evidence type="ECO:0000256" key="6">
    <source>
        <dbReference type="SAM" id="Phobius"/>
    </source>
</evidence>
<keyword evidence="2" id="KW-0813">Transport</keyword>
<keyword evidence="5 6" id="KW-0472">Membrane</keyword>
<feature type="domain" description="Major facilitator superfamily (MFS) profile" evidence="7">
    <location>
        <begin position="30"/>
        <end position="448"/>
    </location>
</feature>
<dbReference type="Proteomes" id="UP000015664">
    <property type="component" value="Unassembled WGS sequence"/>
</dbReference>
<feature type="transmembrane region" description="Helical" evidence="6">
    <location>
        <begin position="61"/>
        <end position="85"/>
    </location>
</feature>
<dbReference type="InterPro" id="IPR051337">
    <property type="entry name" value="OPA_Antiporter"/>
</dbReference>
<evidence type="ECO:0000256" key="1">
    <source>
        <dbReference type="ARBA" id="ARBA00004651"/>
    </source>
</evidence>
<feature type="transmembrane region" description="Helical" evidence="6">
    <location>
        <begin position="355"/>
        <end position="378"/>
    </location>
</feature>
<dbReference type="PANTHER" id="PTHR43826:SF6">
    <property type="entry name" value="GLYCEROL-3-PHOSPHATE TRANSPORTER"/>
    <property type="match status" value="1"/>
</dbReference>
<gene>
    <name evidence="8" type="ORF">LLT3_11790</name>
</gene>
<feature type="transmembrane region" description="Helical" evidence="6">
    <location>
        <begin position="193"/>
        <end position="212"/>
    </location>
</feature>
<reference evidence="8 9" key="1">
    <citation type="journal article" date="2013" name="ISME J.">
        <title>Multifactorial diversity sustains microbial community stability.</title>
        <authorList>
            <person name="Erkus O."/>
            <person name="de Jager V.C."/>
            <person name="Spus M."/>
            <person name="van Alen-Boerrigter I.J."/>
            <person name="van Rijswijck I.M."/>
            <person name="Hazelwood L."/>
            <person name="Janssen P.W."/>
            <person name="van Hijum S.A."/>
            <person name="Kleerebezem M."/>
            <person name="Smid E.J."/>
        </authorList>
    </citation>
    <scope>NUCLEOTIDE SEQUENCE [LARGE SCALE GENOMIC DNA]</scope>
    <source>
        <strain evidence="8 9">TIFN3</strain>
    </source>
</reference>
<evidence type="ECO:0000313" key="8">
    <source>
        <dbReference type="EMBL" id="EQC94068.1"/>
    </source>
</evidence>
<evidence type="ECO:0000256" key="5">
    <source>
        <dbReference type="ARBA" id="ARBA00023136"/>
    </source>
</evidence>
<dbReference type="AlphaFoldDB" id="T0WN23"/>
<dbReference type="InterPro" id="IPR011701">
    <property type="entry name" value="MFS"/>
</dbReference>
<sequence length="463" mass="50751">MLGFLKPAPDVEQKISEEKVPRLYKIWQIRVLISTEMVYIGYYIIRLIFTVQQNDISKAYGFSMGQIGTILSMFGIGYGISKLIMGTLADRANPNRYVATGLIVSSIINALYGTTQSFGMIVFLMLLNSVMQGMGATACQRLVGLWFGRKGKGSIMARGTAFSIWSSAHNAGALMCVAVINLSALFFGASLQWSFWTASIVSIVIAVIVLFLGSDRPTTKGLPTIEEYSGDKVVIKDGEVVEGDVSDENVFKIFFEYIVKNKLVWAVILTSLSIYVVRYGIMSWIPNYLVNVKGFDNSTAKWLTGIFELAAVPGVIIIGFITDLLKGRRAIMVLISLIAMLACLITYFAATNHTLIIIVLLIMGTFIYAPATIVGLMVNEAVPKFANGMSTGTMGFCQYIIGEVTATLVIGWVVQSYGWSAGNIIVYAFAGIAILASIYILIHQNKLYKKIDNAAEIAEKKKF</sequence>
<dbReference type="InterPro" id="IPR020846">
    <property type="entry name" value="MFS_dom"/>
</dbReference>
<evidence type="ECO:0000256" key="2">
    <source>
        <dbReference type="ARBA" id="ARBA00022448"/>
    </source>
</evidence>
<name>T0WN23_LACLC</name>
<comment type="subcellular location">
    <subcellularLocation>
        <location evidence="1">Cell membrane</location>
        <topology evidence="1">Multi-pass membrane protein</topology>
    </subcellularLocation>
</comment>
<comment type="caution">
    <text evidence="8">The sequence shown here is derived from an EMBL/GenBank/DDBJ whole genome shotgun (WGS) entry which is preliminary data.</text>
</comment>
<feature type="transmembrane region" description="Helical" evidence="6">
    <location>
        <begin position="29"/>
        <end position="49"/>
    </location>
</feature>
<feature type="transmembrane region" description="Helical" evidence="6">
    <location>
        <begin position="424"/>
        <end position="442"/>
    </location>
</feature>
<accession>T0WN23</accession>
<dbReference type="InterPro" id="IPR036259">
    <property type="entry name" value="MFS_trans_sf"/>
</dbReference>
<dbReference type="CDD" id="cd17345">
    <property type="entry name" value="MFS_GlpT"/>
    <property type="match status" value="1"/>
</dbReference>
<feature type="transmembrane region" description="Helical" evidence="6">
    <location>
        <begin position="302"/>
        <end position="321"/>
    </location>
</feature>
<dbReference type="PIRSF" id="PIRSF002808">
    <property type="entry name" value="Hexose_phosphate_transp"/>
    <property type="match status" value="1"/>
</dbReference>
<feature type="transmembrane region" description="Helical" evidence="6">
    <location>
        <begin position="263"/>
        <end position="282"/>
    </location>
</feature>
<feature type="transmembrane region" description="Helical" evidence="6">
    <location>
        <begin position="399"/>
        <end position="418"/>
    </location>
</feature>
<evidence type="ECO:0000313" key="9">
    <source>
        <dbReference type="Proteomes" id="UP000015664"/>
    </source>
</evidence>
<dbReference type="Pfam" id="PF07690">
    <property type="entry name" value="MFS_1"/>
    <property type="match status" value="1"/>
</dbReference>